<gene>
    <name evidence="1" type="ORF">RE431_13540</name>
</gene>
<proteinExistence type="predicted"/>
<sequence>MVFRPGYKLKFGPKSGAKTPYNMAYQSYSDAALGSFAKAKNGATLYRIGTKGKSRVRADAQYWSLKNPVSMDSEKYAKKYNVPIGNLKMLILSRQQYQKRGYIYNT</sequence>
<reference evidence="2" key="1">
    <citation type="submission" date="2023-07" db="EMBL/GenBank/DDBJ databases">
        <title>Christiangramia sp. SM2212., a novel bacterium of the family Flavobacteriaceae isolated from the sea sediment.</title>
        <authorList>
            <person name="Wang J."/>
            <person name="Zhang X."/>
        </authorList>
    </citation>
    <scope>NUCLEOTIDE SEQUENCE [LARGE SCALE GENOMIC DNA]</scope>
    <source>
        <strain evidence="2">SM2212</strain>
    </source>
</reference>
<evidence type="ECO:0000313" key="1">
    <source>
        <dbReference type="EMBL" id="MDR5591665.1"/>
    </source>
</evidence>
<accession>A0ABU1ETD1</accession>
<comment type="caution">
    <text evidence="1">The sequence shown here is derived from an EMBL/GenBank/DDBJ whole genome shotgun (WGS) entry which is preliminary data.</text>
</comment>
<dbReference type="RefSeq" id="WP_309562523.1">
    <property type="nucleotide sequence ID" value="NZ_JAVJIU010000004.1"/>
</dbReference>
<name>A0ABU1ETD1_9FLAO</name>
<dbReference type="EMBL" id="JAVJIU010000004">
    <property type="protein sequence ID" value="MDR5591665.1"/>
    <property type="molecule type" value="Genomic_DNA"/>
</dbReference>
<evidence type="ECO:0000313" key="2">
    <source>
        <dbReference type="Proteomes" id="UP001257234"/>
    </source>
</evidence>
<organism evidence="1 2">
    <name type="scientific">Christiangramia sediminicola</name>
    <dbReference type="NCBI Taxonomy" id="3073267"/>
    <lineage>
        <taxon>Bacteria</taxon>
        <taxon>Pseudomonadati</taxon>
        <taxon>Bacteroidota</taxon>
        <taxon>Flavobacteriia</taxon>
        <taxon>Flavobacteriales</taxon>
        <taxon>Flavobacteriaceae</taxon>
        <taxon>Christiangramia</taxon>
    </lineage>
</organism>
<protein>
    <submittedName>
        <fullName evidence="1">Uncharacterized protein</fullName>
    </submittedName>
</protein>
<dbReference type="Proteomes" id="UP001257234">
    <property type="component" value="Unassembled WGS sequence"/>
</dbReference>
<keyword evidence="2" id="KW-1185">Reference proteome</keyword>